<reference evidence="1" key="1">
    <citation type="submission" date="2018-02" db="EMBL/GenBank/DDBJ databases">
        <title>Rhizophora mucronata_Transcriptome.</title>
        <authorList>
            <person name="Meera S.P."/>
            <person name="Sreeshan A."/>
            <person name="Augustine A."/>
        </authorList>
    </citation>
    <scope>NUCLEOTIDE SEQUENCE</scope>
    <source>
        <tissue evidence="1">Leaf</tissue>
    </source>
</reference>
<evidence type="ECO:0000313" key="1">
    <source>
        <dbReference type="EMBL" id="MBX57821.1"/>
    </source>
</evidence>
<dbReference type="AlphaFoldDB" id="A0A2P2PSV8"/>
<organism evidence="1">
    <name type="scientific">Rhizophora mucronata</name>
    <name type="common">Asiatic mangrove</name>
    <dbReference type="NCBI Taxonomy" id="61149"/>
    <lineage>
        <taxon>Eukaryota</taxon>
        <taxon>Viridiplantae</taxon>
        <taxon>Streptophyta</taxon>
        <taxon>Embryophyta</taxon>
        <taxon>Tracheophyta</taxon>
        <taxon>Spermatophyta</taxon>
        <taxon>Magnoliopsida</taxon>
        <taxon>eudicotyledons</taxon>
        <taxon>Gunneridae</taxon>
        <taxon>Pentapetalae</taxon>
        <taxon>rosids</taxon>
        <taxon>fabids</taxon>
        <taxon>Malpighiales</taxon>
        <taxon>Rhizophoraceae</taxon>
        <taxon>Rhizophora</taxon>
    </lineage>
</organism>
<accession>A0A2P2PSV8</accession>
<sequence length="22" mass="2821">MIKDVDTVFLFWNLYLKLWYVN</sequence>
<protein>
    <submittedName>
        <fullName evidence="1">Uncharacterized protein</fullName>
    </submittedName>
</protein>
<name>A0A2P2PSV8_RHIMU</name>
<dbReference type="EMBL" id="GGEC01077337">
    <property type="protein sequence ID" value="MBX57821.1"/>
    <property type="molecule type" value="Transcribed_RNA"/>
</dbReference>
<proteinExistence type="predicted"/>